<dbReference type="PANTHER" id="PTHR35320:SF1">
    <property type="entry name" value="ATP-DEPENDENT CLP PROTEASE ATP-BINDING SUBUNIT"/>
    <property type="match status" value="1"/>
</dbReference>
<keyword evidence="3" id="KW-1185">Reference proteome</keyword>
<protein>
    <submittedName>
        <fullName evidence="2">Uncharacterized protein</fullName>
    </submittedName>
</protein>
<evidence type="ECO:0000313" key="3">
    <source>
        <dbReference type="Proteomes" id="UP000077202"/>
    </source>
</evidence>
<evidence type="ECO:0000313" key="1">
    <source>
        <dbReference type="EMBL" id="BBN15185.1"/>
    </source>
</evidence>
<evidence type="ECO:0000313" key="2">
    <source>
        <dbReference type="EMBL" id="OAE30856.1"/>
    </source>
</evidence>
<evidence type="ECO:0000313" key="4">
    <source>
        <dbReference type="Proteomes" id="UP001162541"/>
    </source>
</evidence>
<dbReference type="Proteomes" id="UP001162541">
    <property type="component" value="Chromosome 6"/>
</dbReference>
<reference evidence="2 3" key="1">
    <citation type="submission" date="2016-03" db="EMBL/GenBank/DDBJ databases">
        <title>Mechanisms controlling the formation of the plant cell surface in tip-growing cells are functionally conserved among land plants.</title>
        <authorList>
            <person name="Honkanen S."/>
            <person name="Jones V.A."/>
            <person name="Morieri G."/>
            <person name="Champion C."/>
            <person name="Hetherington A.J."/>
            <person name="Kelly S."/>
            <person name="Saint-Marcoux D."/>
            <person name="Proust H."/>
            <person name="Prescott H."/>
            <person name="Dolan L."/>
        </authorList>
    </citation>
    <scope>NUCLEOTIDE SEQUENCE [LARGE SCALE GENOMIC DNA]</scope>
    <source>
        <strain evidence="3">cv. Tak-1 and cv. Tak-2</strain>
        <tissue evidence="2">Whole gametophyte</tissue>
    </source>
</reference>
<dbReference type="Proteomes" id="UP000077202">
    <property type="component" value="Unassembled WGS sequence"/>
</dbReference>
<organism evidence="2 3">
    <name type="scientific">Marchantia polymorpha subsp. ruderalis</name>
    <dbReference type="NCBI Taxonomy" id="1480154"/>
    <lineage>
        <taxon>Eukaryota</taxon>
        <taxon>Viridiplantae</taxon>
        <taxon>Streptophyta</taxon>
        <taxon>Embryophyta</taxon>
        <taxon>Marchantiophyta</taxon>
        <taxon>Marchantiopsida</taxon>
        <taxon>Marchantiidae</taxon>
        <taxon>Marchantiales</taxon>
        <taxon>Marchantiaceae</taxon>
        <taxon>Marchantia</taxon>
    </lineage>
</organism>
<sequence length="275" mass="29250">MSSTMAAASPSVLIPPSSIFRKGTGGNVDRRNYSNSAVSLKCRAHQDSESNDLSVKVSRRWAALVLPVSTALGGVVASPRNSLSAEEQMQCADGNCGKVVLRTLSGCGLGVARYPDFVYNADGGGGSGESQELADGRTFVRFDPDQLKIPPVSMLTTTLLGLPLPPFLKIEIVPQNLEGYLERSTGKVELKFLAKFYFTVGTLYRAPPLVVNTVLTTEAVQGALRGGKGKRLDSSGNCKLVGVALVDPVDDLFMNTFLTLPTDCLAEMAAKITFI</sequence>
<dbReference type="EMBL" id="LVLJ01001232">
    <property type="protein sequence ID" value="OAE30856.1"/>
    <property type="molecule type" value="Genomic_DNA"/>
</dbReference>
<dbReference type="AlphaFoldDB" id="A0A176WFE9"/>
<reference evidence="1" key="2">
    <citation type="journal article" date="2019" name="Curr. Biol.">
        <title>Chromatin organization in early land plants reveals an ancestral association between H3K27me3, transposons, and constitutive heterochromatin.</title>
        <authorList>
            <person name="Montgomery S.A."/>
            <person name="Tanizawa Y."/>
            <person name="Galik B."/>
            <person name="Wang N."/>
            <person name="Ito T."/>
            <person name="Mochizuki T."/>
            <person name="Akimcheva S."/>
            <person name="Bowman J."/>
            <person name="Cognat V."/>
            <person name="Drouard L."/>
            <person name="Ekker H."/>
            <person name="Houng S."/>
            <person name="Kohchi T."/>
            <person name="Lin S."/>
            <person name="Liu L.D."/>
            <person name="Nakamura Y."/>
            <person name="Valeeva L.R."/>
            <person name="Shakirov E.V."/>
            <person name="Shippen D.E."/>
            <person name="Wei W."/>
            <person name="Yagura M."/>
            <person name="Yamaoka S."/>
            <person name="Yamato K.T."/>
            <person name="Liu C."/>
            <person name="Berger F."/>
        </authorList>
    </citation>
    <scope>NUCLEOTIDE SEQUENCE [LARGE SCALE GENOMIC DNA]</scope>
    <source>
        <strain evidence="1">Tak-1</strain>
    </source>
</reference>
<dbReference type="PANTHER" id="PTHR35320">
    <property type="entry name" value="ATP-DEPENDENT CLP PROTEASE ATP-BINDING SUBUNIT"/>
    <property type="match status" value="1"/>
</dbReference>
<accession>A0A176WFE9</accession>
<gene>
    <name evidence="2" type="ORF">AXG93_2615s1110</name>
    <name evidence="1" type="ORF">Mp_6g17680</name>
</gene>
<name>A0A176WFE9_MARPO</name>
<reference evidence="4" key="3">
    <citation type="journal article" date="2020" name="Curr. Biol.">
        <title>Chromatin organization in early land plants reveals an ancestral association between H3K27me3, transposons, and constitutive heterochromatin.</title>
        <authorList>
            <person name="Montgomery S.A."/>
            <person name="Tanizawa Y."/>
            <person name="Galik B."/>
            <person name="Wang N."/>
            <person name="Ito T."/>
            <person name="Mochizuki T."/>
            <person name="Akimcheva S."/>
            <person name="Bowman J.L."/>
            <person name="Cognat V."/>
            <person name="Marechal-Drouard L."/>
            <person name="Ekker H."/>
            <person name="Hong S.F."/>
            <person name="Kohchi T."/>
            <person name="Lin S.S."/>
            <person name="Liu L.D."/>
            <person name="Nakamura Y."/>
            <person name="Valeeva L.R."/>
            <person name="Shakirov E.V."/>
            <person name="Shippen D.E."/>
            <person name="Wei W.L."/>
            <person name="Yagura M."/>
            <person name="Yamaoka S."/>
            <person name="Yamato K.T."/>
            <person name="Liu C."/>
            <person name="Berger F."/>
        </authorList>
    </citation>
    <scope>NUCLEOTIDE SEQUENCE [LARGE SCALE GENOMIC DNA]</scope>
    <source>
        <strain evidence="4">Tak-1</strain>
    </source>
</reference>
<dbReference type="EMBL" id="AP019871">
    <property type="protein sequence ID" value="BBN15185.1"/>
    <property type="molecule type" value="Genomic_DNA"/>
</dbReference>
<proteinExistence type="predicted"/>